<reference evidence="1 2" key="1">
    <citation type="submission" date="2023-11" db="EMBL/GenBank/DDBJ databases">
        <title>Halocaridina rubra genome assembly.</title>
        <authorList>
            <person name="Smith C."/>
        </authorList>
    </citation>
    <scope>NUCLEOTIDE SEQUENCE [LARGE SCALE GENOMIC DNA]</scope>
    <source>
        <strain evidence="1">EP-1</strain>
        <tissue evidence="1">Whole</tissue>
    </source>
</reference>
<accession>A0AAN8WJ64</accession>
<evidence type="ECO:0000313" key="2">
    <source>
        <dbReference type="Proteomes" id="UP001381693"/>
    </source>
</evidence>
<dbReference type="AlphaFoldDB" id="A0AAN8WJ64"/>
<feature type="non-terminal residue" evidence="1">
    <location>
        <position position="1"/>
    </location>
</feature>
<evidence type="ECO:0008006" key="3">
    <source>
        <dbReference type="Google" id="ProtNLM"/>
    </source>
</evidence>
<dbReference type="EMBL" id="JAXCGZ010022897">
    <property type="protein sequence ID" value="KAK7021375.1"/>
    <property type="molecule type" value="Genomic_DNA"/>
</dbReference>
<dbReference type="PANTHER" id="PTHR35836:SF1">
    <property type="entry name" value="VCBS REPEAT-CONTAINING PROTEIN"/>
    <property type="match status" value="1"/>
</dbReference>
<organism evidence="1 2">
    <name type="scientific">Halocaridina rubra</name>
    <name type="common">Hawaiian red shrimp</name>
    <dbReference type="NCBI Taxonomy" id="373956"/>
    <lineage>
        <taxon>Eukaryota</taxon>
        <taxon>Metazoa</taxon>
        <taxon>Ecdysozoa</taxon>
        <taxon>Arthropoda</taxon>
        <taxon>Crustacea</taxon>
        <taxon>Multicrustacea</taxon>
        <taxon>Malacostraca</taxon>
        <taxon>Eumalacostraca</taxon>
        <taxon>Eucarida</taxon>
        <taxon>Decapoda</taxon>
        <taxon>Pleocyemata</taxon>
        <taxon>Caridea</taxon>
        <taxon>Atyoidea</taxon>
        <taxon>Atyidae</taxon>
        <taxon>Halocaridina</taxon>
    </lineage>
</organism>
<keyword evidence="2" id="KW-1185">Reference proteome</keyword>
<dbReference type="Proteomes" id="UP001381693">
    <property type="component" value="Unassembled WGS sequence"/>
</dbReference>
<sequence>NDYSYHRCVWKDMDQDGDLDALTARFFIPLLEDPIVQMIWFENQGTGFSEGWPEHFLADGPDVHFDMVTLAAGGRDYDCIVVGEFWNQRTSIFWTESESNDWSDIASVKSRIINPDAGQVFDVLVGDFNQDGVLEFMATEYKTDTGVGQVTIYQFPYDFRVDEFPNFTIADDFIPNQIIGGQSMSPGTPKVFYPTAAYAADIAGDGRPHKPFILLSGDDDGRMYILYPESENRTDWVYQKHVLTDTQDTTVGKMAHGDVDGDGYEEIFVAGYTIGEIYAYTYAP</sequence>
<dbReference type="SUPFAM" id="SSF69318">
    <property type="entry name" value="Integrin alpha N-terminal domain"/>
    <property type="match status" value="1"/>
</dbReference>
<dbReference type="PANTHER" id="PTHR35836">
    <property type="entry name" value="VCBS REPEAT-CONTAINING PROTEIN"/>
    <property type="match status" value="1"/>
</dbReference>
<proteinExistence type="predicted"/>
<name>A0AAN8WJ64_HALRR</name>
<dbReference type="InterPro" id="IPR028994">
    <property type="entry name" value="Integrin_alpha_N"/>
</dbReference>
<comment type="caution">
    <text evidence="1">The sequence shown here is derived from an EMBL/GenBank/DDBJ whole genome shotgun (WGS) entry which is preliminary data.</text>
</comment>
<evidence type="ECO:0000313" key="1">
    <source>
        <dbReference type="EMBL" id="KAK7021375.1"/>
    </source>
</evidence>
<dbReference type="Gene3D" id="2.130.10.130">
    <property type="entry name" value="Integrin alpha, N-terminal"/>
    <property type="match status" value="1"/>
</dbReference>
<gene>
    <name evidence="1" type="ORF">SK128_009731</name>
</gene>
<protein>
    <recommendedName>
        <fullName evidence="3">VCBS repeat-containing protein</fullName>
    </recommendedName>
</protein>